<reference evidence="1" key="1">
    <citation type="submission" date="2014-09" db="EMBL/GenBank/DDBJ databases">
        <authorList>
            <person name="Magalhaes I.L.F."/>
            <person name="Oliveira U."/>
            <person name="Santos F.R."/>
            <person name="Vidigal T.H.D.A."/>
            <person name="Brescovit A.D."/>
            <person name="Santos A.J."/>
        </authorList>
    </citation>
    <scope>NUCLEOTIDE SEQUENCE</scope>
    <source>
        <tissue evidence="1">Shoot tissue taken approximately 20 cm above the soil surface</tissue>
    </source>
</reference>
<sequence>MAQSGCQPRLGWQPQARFLTPHFAQLLPISPGEAAGGDSQGFGQIALFSPLPHLYCLIHCCLMQF</sequence>
<accession>A0A0A9HB16</accession>
<protein>
    <submittedName>
        <fullName evidence="1">Uncharacterized protein</fullName>
    </submittedName>
</protein>
<reference evidence="1" key="2">
    <citation type="journal article" date="2015" name="Data Brief">
        <title>Shoot transcriptome of the giant reed, Arundo donax.</title>
        <authorList>
            <person name="Barrero R.A."/>
            <person name="Guerrero F.D."/>
            <person name="Moolhuijzen P."/>
            <person name="Goolsby J.A."/>
            <person name="Tidwell J."/>
            <person name="Bellgard S.E."/>
            <person name="Bellgard M.I."/>
        </authorList>
    </citation>
    <scope>NUCLEOTIDE SEQUENCE</scope>
    <source>
        <tissue evidence="1">Shoot tissue taken approximately 20 cm above the soil surface</tissue>
    </source>
</reference>
<organism evidence="1">
    <name type="scientific">Arundo donax</name>
    <name type="common">Giant reed</name>
    <name type="synonym">Donax arundinaceus</name>
    <dbReference type="NCBI Taxonomy" id="35708"/>
    <lineage>
        <taxon>Eukaryota</taxon>
        <taxon>Viridiplantae</taxon>
        <taxon>Streptophyta</taxon>
        <taxon>Embryophyta</taxon>
        <taxon>Tracheophyta</taxon>
        <taxon>Spermatophyta</taxon>
        <taxon>Magnoliopsida</taxon>
        <taxon>Liliopsida</taxon>
        <taxon>Poales</taxon>
        <taxon>Poaceae</taxon>
        <taxon>PACMAD clade</taxon>
        <taxon>Arundinoideae</taxon>
        <taxon>Arundineae</taxon>
        <taxon>Arundo</taxon>
    </lineage>
</organism>
<evidence type="ECO:0000313" key="1">
    <source>
        <dbReference type="EMBL" id="JAE34385.1"/>
    </source>
</evidence>
<dbReference type="AlphaFoldDB" id="A0A0A9HB16"/>
<proteinExistence type="predicted"/>
<name>A0A0A9HB16_ARUDO</name>
<dbReference type="EMBL" id="GBRH01163511">
    <property type="protein sequence ID" value="JAE34385.1"/>
    <property type="molecule type" value="Transcribed_RNA"/>
</dbReference>